<accession>A0A1C0B5D2</accession>
<sequence length="152" mass="18026">MKKVIVIIIVIIVILFSIRSVHKKMTVFDGTEESFNFIILMLPMDKQIEFINDFELLVNFVDGEYKLIGLKREDISKEAFRVKVWVVEQNIIFLKSYIEELKESNIKSTYLNINNVGRINRPIKGFVYQKRYTIEDLQQILNEQVKTLDTYK</sequence>
<dbReference type="EMBL" id="LCUJ01000008">
    <property type="protein sequence ID" value="OCL97907.1"/>
    <property type="molecule type" value="Genomic_DNA"/>
</dbReference>
<dbReference type="RefSeq" id="WP_066174200.1">
    <property type="nucleotide sequence ID" value="NZ_LCUJ01000008.1"/>
</dbReference>
<evidence type="ECO:0000313" key="1">
    <source>
        <dbReference type="EMBL" id="OCL97907.1"/>
    </source>
</evidence>
<dbReference type="AlphaFoldDB" id="A0A1C0B5D2"/>
<dbReference type="OrthoDB" id="9891580at2"/>
<dbReference type="STRING" id="544718.AAX25_01709"/>
<reference evidence="2" key="1">
    <citation type="submission" date="2015-05" db="EMBL/GenBank/DDBJ databases">
        <authorList>
            <person name="Rovetto F."/>
            <person name="Cocolin L."/>
            <person name="Illeghems K."/>
            <person name="Van Nieuwerburgh F."/>
            <person name="Houf K."/>
        </authorList>
    </citation>
    <scope>NUCLEOTIDE SEQUENCE [LARGE SCALE GENOMIC DNA]</scope>
    <source>
        <strain evidence="2">DU22</strain>
    </source>
</reference>
<proteinExistence type="predicted"/>
<name>A0A1C0B5D2_9BACT</name>
<comment type="caution">
    <text evidence="1">The sequence shown here is derived from an EMBL/GenBank/DDBJ whole genome shotgun (WGS) entry which is preliminary data.</text>
</comment>
<organism evidence="1 2">
    <name type="scientific">Aliarcobacter thereius</name>
    <dbReference type="NCBI Taxonomy" id="544718"/>
    <lineage>
        <taxon>Bacteria</taxon>
        <taxon>Pseudomonadati</taxon>
        <taxon>Campylobacterota</taxon>
        <taxon>Epsilonproteobacteria</taxon>
        <taxon>Campylobacterales</taxon>
        <taxon>Arcobacteraceae</taxon>
        <taxon>Aliarcobacter</taxon>
    </lineage>
</organism>
<gene>
    <name evidence="1" type="ORF">AAX29_01758</name>
</gene>
<dbReference type="Proteomes" id="UP000093281">
    <property type="component" value="Unassembled WGS sequence"/>
</dbReference>
<evidence type="ECO:0000313" key="2">
    <source>
        <dbReference type="Proteomes" id="UP000093281"/>
    </source>
</evidence>
<protein>
    <submittedName>
        <fullName evidence="1">Uncharacterized protein</fullName>
    </submittedName>
</protein>